<accession>A0A4V4NG00</accession>
<dbReference type="AlphaFoldDB" id="A0A4V4NG00"/>
<dbReference type="Proteomes" id="UP000307173">
    <property type="component" value="Unassembled WGS sequence"/>
</dbReference>
<dbReference type="OrthoDB" id="3997504at2759"/>
<protein>
    <submittedName>
        <fullName evidence="2">Uncharacterized protein</fullName>
    </submittedName>
</protein>
<dbReference type="STRING" id="52247.A0A4V4NG00"/>
<organism evidence="2 3">
    <name type="scientific">Pichia inconspicua</name>
    <dbReference type="NCBI Taxonomy" id="52247"/>
    <lineage>
        <taxon>Eukaryota</taxon>
        <taxon>Fungi</taxon>
        <taxon>Dikarya</taxon>
        <taxon>Ascomycota</taxon>
        <taxon>Saccharomycotina</taxon>
        <taxon>Pichiomycetes</taxon>
        <taxon>Pichiales</taxon>
        <taxon>Pichiaceae</taxon>
        <taxon>Pichia</taxon>
    </lineage>
</organism>
<name>A0A4V4NG00_9ASCO</name>
<gene>
    <name evidence="2" type="ORF">CANINC_001346</name>
</gene>
<sequence length="427" mass="48443">MSHTTKRSLKDTSITNRSKKQKVKQEHKFTEGIPPLSKYKLKKAKQEEAERLARQNGEYSKNSRLNNMLRRNSIKSFSLFDEDDSPLANINNFKEIPSNHDNPYDLRSDLKFQRQLRLIQLGNAHLSQMAHPTFISDDIDGDFSVGSDKDEYALGESQNLMSNKNFYECDQDSDGGNISSSSQSSSNLDFMNLDLDLDLDLEFNSNMNYLDTDSNLNFLPSSSSYPDTDRFNMSIPISSTHKFVDESPYFDSILGSLNHLPGTESLKSKIPKINTTSRSGQNVNVVEENNDTQNKLISPSSGFNILNFKDSISRSPNTNTLKNQQNVKNETFEKDQAPLMLSEFLNIDQSASQNLPQSSTAVNTFSPKSKNSFEYRHNNRTLNLALTKEPQRTQQSCKQALKRLAIWSGKAQEMVYDGSLPFEEFII</sequence>
<feature type="region of interest" description="Disordered" evidence="1">
    <location>
        <begin position="1"/>
        <end position="35"/>
    </location>
</feature>
<evidence type="ECO:0000313" key="2">
    <source>
        <dbReference type="EMBL" id="TID30060.1"/>
    </source>
</evidence>
<evidence type="ECO:0000313" key="3">
    <source>
        <dbReference type="Proteomes" id="UP000307173"/>
    </source>
</evidence>
<comment type="caution">
    <text evidence="2">The sequence shown here is derived from an EMBL/GenBank/DDBJ whole genome shotgun (WGS) entry which is preliminary data.</text>
</comment>
<evidence type="ECO:0000256" key="1">
    <source>
        <dbReference type="SAM" id="MobiDB-lite"/>
    </source>
</evidence>
<dbReference type="EMBL" id="SELW01000208">
    <property type="protein sequence ID" value="TID30060.1"/>
    <property type="molecule type" value="Genomic_DNA"/>
</dbReference>
<keyword evidence="3" id="KW-1185">Reference proteome</keyword>
<reference evidence="2 3" key="1">
    <citation type="journal article" date="2019" name="Front. Genet.">
        <title>Whole-Genome Sequencing of the Opportunistic Yeast Pathogen Candida inconspicua Uncovers Its Hybrid Origin.</title>
        <authorList>
            <person name="Mixao V."/>
            <person name="Hansen A.P."/>
            <person name="Saus E."/>
            <person name="Boekhout T."/>
            <person name="Lass-Florl C."/>
            <person name="Gabaldon T."/>
        </authorList>
    </citation>
    <scope>NUCLEOTIDE SEQUENCE [LARGE SCALE GENOMIC DNA]</scope>
    <source>
        <strain evidence="2 3">CBS 180</strain>
    </source>
</reference>
<proteinExistence type="predicted"/>